<dbReference type="OrthoDB" id="6117949at2759"/>
<evidence type="ECO:0000313" key="2">
    <source>
        <dbReference type="EMBL" id="CAC5363436.1"/>
    </source>
</evidence>
<protein>
    <recommendedName>
        <fullName evidence="4">Mab-21-like HhH/H2TH-like domain-containing protein</fullName>
    </recommendedName>
</protein>
<evidence type="ECO:0008006" key="4">
    <source>
        <dbReference type="Google" id="ProtNLM"/>
    </source>
</evidence>
<reference evidence="2 3" key="1">
    <citation type="submission" date="2020-06" db="EMBL/GenBank/DDBJ databases">
        <authorList>
            <person name="Li R."/>
            <person name="Bekaert M."/>
        </authorList>
    </citation>
    <scope>NUCLEOTIDE SEQUENCE [LARGE SCALE GENOMIC DNA]</scope>
    <source>
        <strain evidence="3">wild</strain>
    </source>
</reference>
<feature type="region of interest" description="Disordered" evidence="1">
    <location>
        <begin position="1"/>
        <end position="35"/>
    </location>
</feature>
<feature type="region of interest" description="Disordered" evidence="1">
    <location>
        <begin position="48"/>
        <end position="116"/>
    </location>
</feature>
<gene>
    <name evidence="2" type="ORF">MCOR_4868</name>
</gene>
<keyword evidence="3" id="KW-1185">Reference proteome</keyword>
<proteinExistence type="predicted"/>
<dbReference type="Proteomes" id="UP000507470">
    <property type="component" value="Unassembled WGS sequence"/>
</dbReference>
<sequence length="749" mass="88158">MNTKKEEDNRRLKDHDNDKRLNDNHENDRRLNDNHDDDERLIDVYNTGGRFNNYRDDERRLTDDHNDDRRLNDDHDIDEHLNDNDSKNRVIDDHDKNGRLNDDHDNNRRQNSDSEPAVGMLKAAYWEMYGVKHFRYRGYRKHSPLLHQTFDGDLSILNDIFGLTIHQFEREFRSCLQRRIMHEQSILNIRFPDKTSNNYLEFLEDCEFKSEGHNSEFCSKEKYRYQRLQKIVGTEKAVRSRQRLFKLNDFVDNNAGLNTTKLSSGSLAEGLDLPGSDIDIMYIVHNIDVVQDVKEVYRSGHATFLMEKCNKYPGFAKLKLVTKHKACVSFLVQTETGIYFSSQRLMKFLRGTKNNGQIHGPCLSDPYQHEDIAFSLRSRIWPREAVNWIYRQRHWQWPSDGLVESKINTSNNKILLSVFTDMKYHGMEALVHKVLSSNDIVTFSPVVEHVERDEPFKLEILFYKILLTSIACVASSNVERYYTTLALLKQISLSESSAFLRDVFKFYHGFFNQQVTQILFSSFSKNKQRYYLSRKILRDGTMADASSGWLLSASFFYAIENYNVALQIVNYILSRCSPDMLYLGCFFYQSKTFCKYQRIAHCQQITLKDRMRLATMGDIIFIRGSPLIPRELQYEVKDLKLRVPPVVMCHCLQFLCNHHLNDFYKRKLSLQDLHRTIQNEYFLAKNEKSVCYTLLGVCYEISNYMDLAYRSYVNAVRCEGEPCKSAKFRLENLILARMNDVSLKVIVRR</sequence>
<dbReference type="AlphaFoldDB" id="A0A6J8AAB1"/>
<organism evidence="2 3">
    <name type="scientific">Mytilus coruscus</name>
    <name type="common">Sea mussel</name>
    <dbReference type="NCBI Taxonomy" id="42192"/>
    <lineage>
        <taxon>Eukaryota</taxon>
        <taxon>Metazoa</taxon>
        <taxon>Spiralia</taxon>
        <taxon>Lophotrochozoa</taxon>
        <taxon>Mollusca</taxon>
        <taxon>Bivalvia</taxon>
        <taxon>Autobranchia</taxon>
        <taxon>Pteriomorphia</taxon>
        <taxon>Mytilida</taxon>
        <taxon>Mytiloidea</taxon>
        <taxon>Mytilidae</taxon>
        <taxon>Mytilinae</taxon>
        <taxon>Mytilus</taxon>
    </lineage>
</organism>
<accession>A0A6J8AAB1</accession>
<evidence type="ECO:0000313" key="3">
    <source>
        <dbReference type="Proteomes" id="UP000507470"/>
    </source>
</evidence>
<feature type="compositionally biased region" description="Basic and acidic residues" evidence="1">
    <location>
        <begin position="53"/>
        <end position="112"/>
    </location>
</feature>
<evidence type="ECO:0000256" key="1">
    <source>
        <dbReference type="SAM" id="MobiDB-lite"/>
    </source>
</evidence>
<dbReference type="EMBL" id="CACVKT020000846">
    <property type="protein sequence ID" value="CAC5363436.1"/>
    <property type="molecule type" value="Genomic_DNA"/>
</dbReference>
<name>A0A6J8AAB1_MYTCO</name>